<feature type="chain" id="PRO_5043403101" evidence="2">
    <location>
        <begin position="26"/>
        <end position="644"/>
    </location>
</feature>
<sequence>MKRNTTQFLLNSFFLLITISLSAQNAVESECGTISTPESQQYWKNTKPTIKKLEKEFFKMINSGSRVSIVNSVPIKAHIIRKTDGTGGLSESELNAAMANMNAFYANAFMEFFLCDGINYIDDDNYYDFQKSEEVALTSANNVNGLINIYFTDYVESNTGNSLCGYAYYPGGDDVILMANNCAINGSTLPHEVGHFFSLRHTHGPSNTVLTTELVNGSNCDTDGDEICDTPADPQLSYSNVDASCVYIGAITDSNGDTFVPDPNNIMSYSRKECRTLFSSEQYARIYATYRSVRNYFSCTTLNVDFSADVTEDCDSNLTINFTDNSVGATSWQWDIDSDNTIDYTTQNPSHNFSTGIYDVTLTVSDGTNIITKTYFEYIKVGTQKVTPIEEDFEGFDLANKDGWVAKDINGNGYNWMVTNGKTPSSGTGPEVDNTTGTGSGSYIYTEASGSNPGDVAEYTSPCINISSSNAELEFAYHMFGANTGELHMDIITDSGVIMDVIPAIVGQQQTSQADSYLKQKVDLSTYVGQTVKIRFRAIRGASWDGDIAIDDMRIYANLLSTDKNVLNAIEIYPNPVVSNKVLNIKSHPSSNNISYEITNIVGQKVLKGALTEKQINVNKLTSGAYFLILKHEGIKTIKKFIIQ</sequence>
<dbReference type="EMBL" id="CP157199">
    <property type="protein sequence ID" value="XBG62061.1"/>
    <property type="molecule type" value="Genomic_DNA"/>
</dbReference>
<dbReference type="PANTHER" id="PTHR23282">
    <property type="entry name" value="APICAL ENDOSOMAL GLYCOPROTEIN PRECURSOR"/>
    <property type="match status" value="1"/>
</dbReference>
<dbReference type="InterPro" id="IPR024079">
    <property type="entry name" value="MetalloPept_cat_dom_sf"/>
</dbReference>
<proteinExistence type="predicted"/>
<dbReference type="Gene3D" id="3.40.390.10">
    <property type="entry name" value="Collagenase (Catalytic Domain)"/>
    <property type="match status" value="1"/>
</dbReference>
<feature type="signal peptide" evidence="2">
    <location>
        <begin position="1"/>
        <end position="25"/>
    </location>
</feature>
<accession>A0AAU7BV17</accession>
<dbReference type="InterPro" id="IPR000601">
    <property type="entry name" value="PKD_dom"/>
</dbReference>
<dbReference type="GO" id="GO:0004553">
    <property type="term" value="F:hydrolase activity, hydrolyzing O-glycosyl compounds"/>
    <property type="evidence" value="ECO:0007669"/>
    <property type="project" value="UniProtKB-ARBA"/>
</dbReference>
<dbReference type="SUPFAM" id="SSF49899">
    <property type="entry name" value="Concanavalin A-like lectins/glucanases"/>
    <property type="match status" value="1"/>
</dbReference>
<dbReference type="SUPFAM" id="SSF55486">
    <property type="entry name" value="Metalloproteases ('zincins'), catalytic domain"/>
    <property type="match status" value="1"/>
</dbReference>
<dbReference type="PANTHER" id="PTHR23282:SF101">
    <property type="entry name" value="MAM DOMAIN-CONTAINING PROTEIN"/>
    <property type="match status" value="1"/>
</dbReference>
<organism evidence="4">
    <name type="scientific">Pontimicrobium sp. SW4</name>
    <dbReference type="NCBI Taxonomy" id="3153519"/>
    <lineage>
        <taxon>Bacteria</taxon>
        <taxon>Pseudomonadati</taxon>
        <taxon>Bacteroidota</taxon>
        <taxon>Flavobacteriia</taxon>
        <taxon>Flavobacteriales</taxon>
        <taxon>Flavobacteriaceae</taxon>
        <taxon>Pontimicrobium</taxon>
    </lineage>
</organism>
<dbReference type="InterPro" id="IPR051560">
    <property type="entry name" value="MAM_domain-containing"/>
</dbReference>
<dbReference type="RefSeq" id="WP_347925023.1">
    <property type="nucleotide sequence ID" value="NZ_CP157199.1"/>
</dbReference>
<dbReference type="InterPro" id="IPR000998">
    <property type="entry name" value="MAM_dom"/>
</dbReference>
<dbReference type="InterPro" id="IPR008754">
    <property type="entry name" value="Peptidase_M43"/>
</dbReference>
<dbReference type="InterPro" id="IPR035986">
    <property type="entry name" value="PKD_dom_sf"/>
</dbReference>
<dbReference type="GO" id="GO:0016020">
    <property type="term" value="C:membrane"/>
    <property type="evidence" value="ECO:0007669"/>
    <property type="project" value="InterPro"/>
</dbReference>
<dbReference type="PROSITE" id="PS50060">
    <property type="entry name" value="MAM_2"/>
    <property type="match status" value="1"/>
</dbReference>
<dbReference type="Gene3D" id="2.60.40.10">
    <property type="entry name" value="Immunoglobulins"/>
    <property type="match status" value="1"/>
</dbReference>
<dbReference type="SMART" id="SM00089">
    <property type="entry name" value="PKD"/>
    <property type="match status" value="1"/>
</dbReference>
<dbReference type="GO" id="GO:0005975">
    <property type="term" value="P:carbohydrate metabolic process"/>
    <property type="evidence" value="ECO:0007669"/>
    <property type="project" value="UniProtKB-ARBA"/>
</dbReference>
<dbReference type="CDD" id="cd00146">
    <property type="entry name" value="PKD"/>
    <property type="match status" value="1"/>
</dbReference>
<dbReference type="Pfam" id="PF00629">
    <property type="entry name" value="MAM"/>
    <property type="match status" value="1"/>
</dbReference>
<reference evidence="4" key="1">
    <citation type="submission" date="2024-05" db="EMBL/GenBank/DDBJ databases">
        <title>Pontimicrobium maritimus sp. nov., isolated form sea water.</title>
        <authorList>
            <person name="Muhammad N."/>
            <person name="Vuong T.Q."/>
            <person name="Han H.L."/>
            <person name="Kim S.-G."/>
        </authorList>
    </citation>
    <scope>NUCLEOTIDE SEQUENCE</scope>
    <source>
        <strain evidence="4">SW4</strain>
    </source>
</reference>
<dbReference type="AlphaFoldDB" id="A0AAU7BV17"/>
<dbReference type="Gene3D" id="2.60.120.200">
    <property type="match status" value="1"/>
</dbReference>
<dbReference type="InterPro" id="IPR013783">
    <property type="entry name" value="Ig-like_fold"/>
</dbReference>
<dbReference type="CDD" id="cd06263">
    <property type="entry name" value="MAM"/>
    <property type="match status" value="1"/>
</dbReference>
<dbReference type="InterPro" id="IPR013320">
    <property type="entry name" value="ConA-like_dom_sf"/>
</dbReference>
<dbReference type="Pfam" id="PF18911">
    <property type="entry name" value="PKD_4"/>
    <property type="match status" value="1"/>
</dbReference>
<dbReference type="InterPro" id="IPR026444">
    <property type="entry name" value="Secre_tail"/>
</dbReference>
<dbReference type="GO" id="GO:0008237">
    <property type="term" value="F:metallopeptidase activity"/>
    <property type="evidence" value="ECO:0007669"/>
    <property type="project" value="InterPro"/>
</dbReference>
<dbReference type="SMART" id="SM00137">
    <property type="entry name" value="MAM"/>
    <property type="match status" value="1"/>
</dbReference>
<gene>
    <name evidence="4" type="ORF">ABGB03_03965</name>
</gene>
<dbReference type="Pfam" id="PF18962">
    <property type="entry name" value="Por_Secre_tail"/>
    <property type="match status" value="1"/>
</dbReference>
<feature type="domain" description="MAM" evidence="3">
    <location>
        <begin position="389"/>
        <end position="555"/>
    </location>
</feature>
<dbReference type="SUPFAM" id="SSF49299">
    <property type="entry name" value="PKD domain"/>
    <property type="match status" value="1"/>
</dbReference>
<evidence type="ECO:0000313" key="4">
    <source>
        <dbReference type="EMBL" id="XBG62061.1"/>
    </source>
</evidence>
<evidence type="ECO:0000259" key="3">
    <source>
        <dbReference type="PROSITE" id="PS50060"/>
    </source>
</evidence>
<dbReference type="InterPro" id="IPR022409">
    <property type="entry name" value="PKD/Chitinase_dom"/>
</dbReference>
<dbReference type="NCBIfam" id="TIGR04183">
    <property type="entry name" value="Por_Secre_tail"/>
    <property type="match status" value="1"/>
</dbReference>
<dbReference type="Pfam" id="PF05572">
    <property type="entry name" value="Peptidase_M43"/>
    <property type="match status" value="1"/>
</dbReference>
<evidence type="ECO:0000256" key="2">
    <source>
        <dbReference type="SAM" id="SignalP"/>
    </source>
</evidence>
<evidence type="ECO:0000256" key="1">
    <source>
        <dbReference type="ARBA" id="ARBA00022729"/>
    </source>
</evidence>
<keyword evidence="1 2" id="KW-0732">Signal</keyword>
<name>A0AAU7BV17_9FLAO</name>
<protein>
    <submittedName>
        <fullName evidence="4">T9SS type A sorting domain-containing protein</fullName>
    </submittedName>
</protein>